<reference evidence="3 4" key="1">
    <citation type="submission" date="2019-04" db="EMBL/GenBank/DDBJ databases">
        <title>Complete genome sequence of Arthrobacter sp. ZXY-2 associated with effective atrazine degradation and salt adaptation.</title>
        <authorList>
            <person name="Zhao X."/>
        </authorList>
    </citation>
    <scope>NUCLEOTIDE SEQUENCE [LARGE SCALE GENOMIC DNA]</scope>
    <source>
        <strain evidence="4">ZP60</strain>
    </source>
</reference>
<evidence type="ECO:0000313" key="4">
    <source>
        <dbReference type="Proteomes" id="UP000297053"/>
    </source>
</evidence>
<evidence type="ECO:0000259" key="2">
    <source>
        <dbReference type="Pfam" id="PF24463"/>
    </source>
</evidence>
<reference evidence="3 4" key="2">
    <citation type="submission" date="2019-04" db="EMBL/GenBank/DDBJ databases">
        <authorList>
            <person name="Yang S."/>
            <person name="Wei W."/>
        </authorList>
    </citation>
    <scope>NUCLEOTIDE SEQUENCE [LARGE SCALE GENOMIC DNA]</scope>
    <source>
        <strain evidence="4">ZP60</strain>
    </source>
</reference>
<keyword evidence="1" id="KW-0472">Membrane</keyword>
<keyword evidence="1" id="KW-0812">Transmembrane</keyword>
<keyword evidence="1" id="KW-1133">Transmembrane helix</keyword>
<proteinExistence type="predicted"/>
<dbReference type="RefSeq" id="WP_015761590.1">
    <property type="nucleotide sequence ID" value="NZ_CP039375.1"/>
</dbReference>
<feature type="domain" description="DUF7577" evidence="2">
    <location>
        <begin position="54"/>
        <end position="79"/>
    </location>
</feature>
<name>A0A4D6KGM7_9EURY</name>
<dbReference type="Proteomes" id="UP000297053">
    <property type="component" value="Chromosome"/>
</dbReference>
<dbReference type="GeneID" id="42178511"/>
<feature type="transmembrane region" description="Helical" evidence="1">
    <location>
        <begin position="6"/>
        <end position="26"/>
    </location>
</feature>
<organism evidence="3 4">
    <name type="scientific">Halomicrobium mukohataei</name>
    <dbReference type="NCBI Taxonomy" id="57705"/>
    <lineage>
        <taxon>Archaea</taxon>
        <taxon>Methanobacteriati</taxon>
        <taxon>Methanobacteriota</taxon>
        <taxon>Stenosarchaea group</taxon>
        <taxon>Halobacteria</taxon>
        <taxon>Halobacteriales</taxon>
        <taxon>Haloarculaceae</taxon>
        <taxon>Halomicrobium</taxon>
    </lineage>
</organism>
<sequence>MLGTEWVYAAIAGLLFAHLLTLLYAYRSNRSEPAADSVSDAAAVEVADRADRSVCRCPECGTENDRAYRFCRQCVSELPSARLHVEHPSEQQQPY</sequence>
<evidence type="ECO:0000313" key="3">
    <source>
        <dbReference type="EMBL" id="QCD65251.1"/>
    </source>
</evidence>
<dbReference type="InterPro" id="IPR055999">
    <property type="entry name" value="DUF7577"/>
</dbReference>
<dbReference type="AlphaFoldDB" id="A0A4D6KGM7"/>
<dbReference type="KEGG" id="halz:E5139_06205"/>
<dbReference type="EMBL" id="CP039375">
    <property type="protein sequence ID" value="QCD65251.1"/>
    <property type="molecule type" value="Genomic_DNA"/>
</dbReference>
<protein>
    <recommendedName>
        <fullName evidence="2">DUF7577 domain-containing protein</fullName>
    </recommendedName>
</protein>
<dbReference type="OMA" id="MVSEWLY"/>
<evidence type="ECO:0000256" key="1">
    <source>
        <dbReference type="SAM" id="Phobius"/>
    </source>
</evidence>
<dbReference type="Pfam" id="PF24463">
    <property type="entry name" value="DUF7577"/>
    <property type="match status" value="1"/>
</dbReference>
<accession>A0A4D6KGM7</accession>
<gene>
    <name evidence="3" type="ORF">E5139_06205</name>
</gene>